<keyword evidence="11" id="KW-1185">Reference proteome</keyword>
<protein>
    <recommendedName>
        <fullName evidence="9">Peptidase S54 rhomboid domain-containing protein</fullName>
    </recommendedName>
</protein>
<keyword evidence="7 8" id="KW-0472">Membrane</keyword>
<feature type="transmembrane region" description="Helical" evidence="8">
    <location>
        <begin position="110"/>
        <end position="133"/>
    </location>
</feature>
<dbReference type="Pfam" id="PF01694">
    <property type="entry name" value="Rhomboid"/>
    <property type="match status" value="1"/>
</dbReference>
<evidence type="ECO:0000256" key="3">
    <source>
        <dbReference type="ARBA" id="ARBA00022670"/>
    </source>
</evidence>
<dbReference type="Gene3D" id="1.20.1540.10">
    <property type="entry name" value="Rhomboid-like"/>
    <property type="match status" value="1"/>
</dbReference>
<sequence>MRPIQRRQQGLQYGLYLLCMQAMNFGIDRIPPATLIGVIVQALLYTGVIQVPWNAEDVCISAVKIFKYRDWRSFIVSNFEHGSDMHLYYNMLSFILKGSYLELMYGTTNFVILLALLSFGCSAMYVSLAYVLMQLTGDYGYYTMCAIGFSSVLFALKVITVCEEHDRSHDIGGLRVPSKIAVWVELALIHLLVPNSSFMGHLGGILVGCLYCYTFVGELVDNLICMITGIPVIHEEQFYRRRGMGFRVH</sequence>
<feature type="transmembrane region" description="Helical" evidence="8">
    <location>
        <begin position="139"/>
        <end position="159"/>
    </location>
</feature>
<evidence type="ECO:0000256" key="8">
    <source>
        <dbReference type="SAM" id="Phobius"/>
    </source>
</evidence>
<evidence type="ECO:0000259" key="9">
    <source>
        <dbReference type="Pfam" id="PF01694"/>
    </source>
</evidence>
<comment type="subcellular location">
    <subcellularLocation>
        <location evidence="1">Membrane</location>
        <topology evidence="1">Multi-pass membrane protein</topology>
    </subcellularLocation>
</comment>
<evidence type="ECO:0000256" key="1">
    <source>
        <dbReference type="ARBA" id="ARBA00004141"/>
    </source>
</evidence>
<evidence type="ECO:0000256" key="5">
    <source>
        <dbReference type="ARBA" id="ARBA00022801"/>
    </source>
</evidence>
<dbReference type="PANTHER" id="PTHR43066:SF1">
    <property type="entry name" value="RHOMBOID PROTEIN 2"/>
    <property type="match status" value="1"/>
</dbReference>
<evidence type="ECO:0000256" key="4">
    <source>
        <dbReference type="ARBA" id="ARBA00022692"/>
    </source>
</evidence>
<evidence type="ECO:0000256" key="7">
    <source>
        <dbReference type="ARBA" id="ARBA00023136"/>
    </source>
</evidence>
<organism evidence="10 11">
    <name type="scientific">Odynerus spinipes</name>
    <dbReference type="NCBI Taxonomy" id="1348599"/>
    <lineage>
        <taxon>Eukaryota</taxon>
        <taxon>Metazoa</taxon>
        <taxon>Ecdysozoa</taxon>
        <taxon>Arthropoda</taxon>
        <taxon>Hexapoda</taxon>
        <taxon>Insecta</taxon>
        <taxon>Pterygota</taxon>
        <taxon>Neoptera</taxon>
        <taxon>Endopterygota</taxon>
        <taxon>Hymenoptera</taxon>
        <taxon>Apocrita</taxon>
        <taxon>Aculeata</taxon>
        <taxon>Vespoidea</taxon>
        <taxon>Vespidae</taxon>
        <taxon>Eumeninae</taxon>
        <taxon>Odynerus</taxon>
    </lineage>
</organism>
<reference evidence="10" key="2">
    <citation type="journal article" date="2023" name="Commun. Biol.">
        <title>Intrasexual cuticular hydrocarbon dimorphism in a wasp sheds light on hydrocarbon biosynthesis genes in Hymenoptera.</title>
        <authorList>
            <person name="Moris V.C."/>
            <person name="Podsiadlowski L."/>
            <person name="Martin S."/>
            <person name="Oeyen J.P."/>
            <person name="Donath A."/>
            <person name="Petersen M."/>
            <person name="Wilbrandt J."/>
            <person name="Misof B."/>
            <person name="Liedtke D."/>
            <person name="Thamm M."/>
            <person name="Scheiner R."/>
            <person name="Schmitt T."/>
            <person name="Niehuis O."/>
        </authorList>
    </citation>
    <scope>NUCLEOTIDE SEQUENCE</scope>
    <source>
        <strain evidence="10">GBR_01_08_01A</strain>
    </source>
</reference>
<keyword evidence="3" id="KW-0645">Protease</keyword>
<dbReference type="EMBL" id="JAIFRP010000006">
    <property type="protein sequence ID" value="KAK2588312.1"/>
    <property type="molecule type" value="Genomic_DNA"/>
</dbReference>
<dbReference type="InterPro" id="IPR035952">
    <property type="entry name" value="Rhomboid-like_sf"/>
</dbReference>
<dbReference type="GO" id="GO:0016020">
    <property type="term" value="C:membrane"/>
    <property type="evidence" value="ECO:0007669"/>
    <property type="project" value="UniProtKB-SubCell"/>
</dbReference>
<name>A0AAD9RYI8_9HYME</name>
<dbReference type="GO" id="GO:0004252">
    <property type="term" value="F:serine-type endopeptidase activity"/>
    <property type="evidence" value="ECO:0007669"/>
    <property type="project" value="InterPro"/>
</dbReference>
<dbReference type="Proteomes" id="UP001258017">
    <property type="component" value="Unassembled WGS sequence"/>
</dbReference>
<dbReference type="GO" id="GO:0006508">
    <property type="term" value="P:proteolysis"/>
    <property type="evidence" value="ECO:0007669"/>
    <property type="project" value="UniProtKB-KW"/>
</dbReference>
<keyword evidence="4 8" id="KW-0812">Transmembrane</keyword>
<evidence type="ECO:0000256" key="6">
    <source>
        <dbReference type="ARBA" id="ARBA00022989"/>
    </source>
</evidence>
<evidence type="ECO:0000256" key="2">
    <source>
        <dbReference type="ARBA" id="ARBA00009045"/>
    </source>
</evidence>
<reference evidence="10" key="1">
    <citation type="submission" date="2021-08" db="EMBL/GenBank/DDBJ databases">
        <authorList>
            <person name="Misof B."/>
            <person name="Oliver O."/>
            <person name="Podsiadlowski L."/>
            <person name="Donath A."/>
            <person name="Peters R."/>
            <person name="Mayer C."/>
            <person name="Rust J."/>
            <person name="Gunkel S."/>
            <person name="Lesny P."/>
            <person name="Martin S."/>
            <person name="Oeyen J.P."/>
            <person name="Petersen M."/>
            <person name="Panagiotis P."/>
            <person name="Wilbrandt J."/>
            <person name="Tanja T."/>
        </authorList>
    </citation>
    <scope>NUCLEOTIDE SEQUENCE</scope>
    <source>
        <strain evidence="10">GBR_01_08_01A</strain>
        <tissue evidence="10">Thorax + abdomen</tissue>
    </source>
</reference>
<proteinExistence type="inferred from homology"/>
<evidence type="ECO:0000313" key="10">
    <source>
        <dbReference type="EMBL" id="KAK2588312.1"/>
    </source>
</evidence>
<accession>A0AAD9RYI8</accession>
<keyword evidence="5" id="KW-0378">Hydrolase</keyword>
<comment type="caution">
    <text evidence="10">The sequence shown here is derived from an EMBL/GenBank/DDBJ whole genome shotgun (WGS) entry which is preliminary data.</text>
</comment>
<evidence type="ECO:0000313" key="11">
    <source>
        <dbReference type="Proteomes" id="UP001258017"/>
    </source>
</evidence>
<dbReference type="InterPro" id="IPR022764">
    <property type="entry name" value="Peptidase_S54_rhomboid_dom"/>
</dbReference>
<keyword evidence="6 8" id="KW-1133">Transmembrane helix</keyword>
<feature type="domain" description="Peptidase S54 rhomboid" evidence="9">
    <location>
        <begin position="70"/>
        <end position="216"/>
    </location>
</feature>
<comment type="similarity">
    <text evidence="2">Belongs to the peptidase S54 family.</text>
</comment>
<feature type="transmembrane region" description="Helical" evidence="8">
    <location>
        <begin position="205"/>
        <end position="233"/>
    </location>
</feature>
<dbReference type="SUPFAM" id="SSF144091">
    <property type="entry name" value="Rhomboid-like"/>
    <property type="match status" value="1"/>
</dbReference>
<gene>
    <name evidence="10" type="ORF">KPH14_004329</name>
</gene>
<dbReference type="AlphaFoldDB" id="A0AAD9RYI8"/>
<dbReference type="PANTHER" id="PTHR43066">
    <property type="entry name" value="RHOMBOID-RELATED PROTEIN"/>
    <property type="match status" value="1"/>
</dbReference>